<evidence type="ECO:0000256" key="4">
    <source>
        <dbReference type="SAM" id="MobiDB-lite"/>
    </source>
</evidence>
<gene>
    <name evidence="6" type="ORF">EDD76_12074</name>
</gene>
<feature type="coiled-coil region" evidence="3">
    <location>
        <begin position="233"/>
        <end position="297"/>
    </location>
</feature>
<evidence type="ECO:0000313" key="6">
    <source>
        <dbReference type="EMBL" id="TCL54470.1"/>
    </source>
</evidence>
<dbReference type="PANTHER" id="PTHR32347:SF14">
    <property type="entry name" value="EFFLUX SYSTEM COMPONENT YKNX-RELATED"/>
    <property type="match status" value="1"/>
</dbReference>
<dbReference type="OrthoDB" id="9773077at2"/>
<keyword evidence="5" id="KW-1133">Transmembrane helix</keyword>
<comment type="caution">
    <text evidence="6">The sequence shown here is derived from an EMBL/GenBank/DDBJ whole genome shotgun (WGS) entry which is preliminary data.</text>
</comment>
<name>A0A4R1QW21_9FIRM</name>
<protein>
    <recommendedName>
        <fullName evidence="8">HlyD family secretion protein</fullName>
    </recommendedName>
</protein>
<feature type="transmembrane region" description="Helical" evidence="5">
    <location>
        <begin position="23"/>
        <end position="45"/>
    </location>
</feature>
<evidence type="ECO:0000256" key="5">
    <source>
        <dbReference type="SAM" id="Phobius"/>
    </source>
</evidence>
<dbReference type="Gene3D" id="2.40.420.20">
    <property type="match status" value="1"/>
</dbReference>
<keyword evidence="5" id="KW-0472">Membrane</keyword>
<sequence>MYEKKSLVDLADTNLQTGRFKKWIIAFAIFLVFMWLCTIISKSIYVSGLPVVQTGTPEKKYVEHIVEEEGITVEGGKQAVTVLEGLRIENIFVQRGDRIEKGMPLFQVDIGDLQEIIREKETAITKLNYQISDLQANQALQEQKRQLEEKRAKEDYTSADSKTGTAVGRAEEDKSKADGSLQSHLNNPASVTSNEDRQKAWDAYNAWLNKEYELLDKITAQERIVTDMETAEGTKTEEEKAALEEAKTQLNNLRDELTVHERNKVAEPNFSDEDSAYENWKNQTKNLQEILDDAEDMREDAYVDRSSTLKQEERGVEDALLPGQPDSALSIYQLELAVLQEDIGEYKQIMKQGGTITAQTGGFITDIPIIVGGRTPDTAALLFTDDTVPCRFKVTLEKGQKKYVNMGDKVKVKLGGKASREVTVDYLEESDVSPGSYDVFMNLPEKEASPGTSGTMSVSVQGESHELCVPVEALYKEEERHYVFEVKEREGILGVELYVEKVSVKVTDQNDRFAALEEGTIDKDSKVIVSAEEELKRGEIVKY</sequence>
<reference evidence="6 7" key="1">
    <citation type="submission" date="2019-03" db="EMBL/GenBank/DDBJ databases">
        <title>Genomic Encyclopedia of Type Strains, Phase IV (KMG-IV): sequencing the most valuable type-strain genomes for metagenomic binning, comparative biology and taxonomic classification.</title>
        <authorList>
            <person name="Goeker M."/>
        </authorList>
    </citation>
    <scope>NUCLEOTIDE SEQUENCE [LARGE SCALE GENOMIC DNA]</scope>
    <source>
        <strain evidence="6 7">DSM 100556</strain>
    </source>
</reference>
<evidence type="ECO:0000256" key="2">
    <source>
        <dbReference type="ARBA" id="ARBA00023054"/>
    </source>
</evidence>
<accession>A0A4R1QW21</accession>
<dbReference type="GO" id="GO:0030313">
    <property type="term" value="C:cell envelope"/>
    <property type="evidence" value="ECO:0007669"/>
    <property type="project" value="UniProtKB-SubCell"/>
</dbReference>
<feature type="compositionally biased region" description="Basic and acidic residues" evidence="4">
    <location>
        <begin position="145"/>
        <end position="156"/>
    </location>
</feature>
<dbReference type="EMBL" id="SLUO01000020">
    <property type="protein sequence ID" value="TCL54470.1"/>
    <property type="molecule type" value="Genomic_DNA"/>
</dbReference>
<keyword evidence="7" id="KW-1185">Reference proteome</keyword>
<evidence type="ECO:0000256" key="3">
    <source>
        <dbReference type="SAM" id="Coils"/>
    </source>
</evidence>
<dbReference type="PANTHER" id="PTHR32347">
    <property type="entry name" value="EFFLUX SYSTEM COMPONENT YKNX-RELATED"/>
    <property type="match status" value="1"/>
</dbReference>
<evidence type="ECO:0008006" key="8">
    <source>
        <dbReference type="Google" id="ProtNLM"/>
    </source>
</evidence>
<keyword evidence="5" id="KW-0812">Transmembrane</keyword>
<feature type="compositionally biased region" description="Polar residues" evidence="4">
    <location>
        <begin position="180"/>
        <end position="193"/>
    </location>
</feature>
<evidence type="ECO:0000256" key="1">
    <source>
        <dbReference type="ARBA" id="ARBA00004196"/>
    </source>
</evidence>
<organism evidence="6 7">
    <name type="scientific">Kineothrix alysoides</name>
    <dbReference type="NCBI Taxonomy" id="1469948"/>
    <lineage>
        <taxon>Bacteria</taxon>
        <taxon>Bacillati</taxon>
        <taxon>Bacillota</taxon>
        <taxon>Clostridia</taxon>
        <taxon>Lachnospirales</taxon>
        <taxon>Lachnospiraceae</taxon>
        <taxon>Kineothrix</taxon>
    </lineage>
</organism>
<keyword evidence="2 3" id="KW-0175">Coiled coil</keyword>
<proteinExistence type="predicted"/>
<dbReference type="Proteomes" id="UP000295718">
    <property type="component" value="Unassembled WGS sequence"/>
</dbReference>
<dbReference type="RefSeq" id="WP_031392808.1">
    <property type="nucleotide sequence ID" value="NZ_JPNB01000003.1"/>
</dbReference>
<dbReference type="AlphaFoldDB" id="A0A4R1QW21"/>
<evidence type="ECO:0000313" key="7">
    <source>
        <dbReference type="Proteomes" id="UP000295718"/>
    </source>
</evidence>
<comment type="subcellular location">
    <subcellularLocation>
        <location evidence="1">Cell envelope</location>
    </subcellularLocation>
</comment>
<feature type="region of interest" description="Disordered" evidence="4">
    <location>
        <begin position="145"/>
        <end position="196"/>
    </location>
</feature>
<dbReference type="InterPro" id="IPR050465">
    <property type="entry name" value="UPF0194_transport"/>
</dbReference>
<dbReference type="STRING" id="1469948.GCA_000732725_04206"/>